<reference evidence="3 4" key="1">
    <citation type="submission" date="2018-02" db="EMBL/GenBank/DDBJ databases">
        <title>Bacteriophage NCPPB3778 and a type I-E CRISPR drive the evolution of the US Biological Select Agent, Rathayibacter toxicus.</title>
        <authorList>
            <person name="Davis E.W.II."/>
            <person name="Tabima J.F."/>
            <person name="Weisberg A.J."/>
            <person name="Lopes L.D."/>
            <person name="Wiseman M.S."/>
            <person name="Wiseman M.S."/>
            <person name="Pupko T."/>
            <person name="Belcher M.S."/>
            <person name="Sechler A.J."/>
            <person name="Tancos M.A."/>
            <person name="Schroeder B.K."/>
            <person name="Murray T.D."/>
            <person name="Luster D.G."/>
            <person name="Schneider W.L."/>
            <person name="Rogers E."/>
            <person name="Andreote F.D."/>
            <person name="Grunwald N.J."/>
            <person name="Putnam M.L."/>
            <person name="Chang J.H."/>
        </authorList>
    </citation>
    <scope>NUCLEOTIDE SEQUENCE [LARGE SCALE GENOMIC DNA]</scope>
    <source>
        <strain evidence="3 4">AY1D6</strain>
    </source>
</reference>
<dbReference type="InterPro" id="IPR018060">
    <property type="entry name" value="HTH_AraC"/>
</dbReference>
<evidence type="ECO:0000256" key="1">
    <source>
        <dbReference type="SAM" id="MobiDB-lite"/>
    </source>
</evidence>
<evidence type="ECO:0000313" key="3">
    <source>
        <dbReference type="EMBL" id="PPH73988.1"/>
    </source>
</evidence>
<comment type="caution">
    <text evidence="3">The sequence shown here is derived from an EMBL/GenBank/DDBJ whole genome shotgun (WGS) entry which is preliminary data.</text>
</comment>
<evidence type="ECO:0000259" key="2">
    <source>
        <dbReference type="PROSITE" id="PS01124"/>
    </source>
</evidence>
<dbReference type="SMART" id="SM00342">
    <property type="entry name" value="HTH_ARAC"/>
    <property type="match status" value="1"/>
</dbReference>
<feature type="domain" description="HTH araC/xylS-type" evidence="2">
    <location>
        <begin position="205"/>
        <end position="307"/>
    </location>
</feature>
<gene>
    <name evidence="3" type="ORF">C5C40_13520</name>
</gene>
<name>A0ABX5AAJ6_RATRA</name>
<accession>A0ABX5AAJ6</accession>
<dbReference type="Gene3D" id="1.10.10.60">
    <property type="entry name" value="Homeodomain-like"/>
    <property type="match status" value="1"/>
</dbReference>
<dbReference type="RefSeq" id="WP_104275129.1">
    <property type="nucleotide sequence ID" value="NZ_PSUR01000035.1"/>
</dbReference>
<keyword evidence="4" id="KW-1185">Reference proteome</keyword>
<organism evidence="3 4">
    <name type="scientific">Rathayibacter rathayi</name>
    <name type="common">Corynebacterium rathayi</name>
    <dbReference type="NCBI Taxonomy" id="33887"/>
    <lineage>
        <taxon>Bacteria</taxon>
        <taxon>Bacillati</taxon>
        <taxon>Actinomycetota</taxon>
        <taxon>Actinomycetes</taxon>
        <taxon>Micrococcales</taxon>
        <taxon>Microbacteriaceae</taxon>
        <taxon>Rathayibacter</taxon>
    </lineage>
</organism>
<dbReference type="PROSITE" id="PS01124">
    <property type="entry name" value="HTH_ARAC_FAMILY_2"/>
    <property type="match status" value="1"/>
</dbReference>
<evidence type="ECO:0000313" key="4">
    <source>
        <dbReference type="Proteomes" id="UP000239698"/>
    </source>
</evidence>
<protein>
    <recommendedName>
        <fullName evidence="2">HTH araC/xylS-type domain-containing protein</fullName>
    </recommendedName>
</protein>
<dbReference type="Proteomes" id="UP000239698">
    <property type="component" value="Unassembled WGS sequence"/>
</dbReference>
<dbReference type="Pfam" id="PF12833">
    <property type="entry name" value="HTH_18"/>
    <property type="match status" value="1"/>
</dbReference>
<feature type="region of interest" description="Disordered" evidence="1">
    <location>
        <begin position="293"/>
        <end position="354"/>
    </location>
</feature>
<dbReference type="EMBL" id="PSVT01000040">
    <property type="protein sequence ID" value="PPH73988.1"/>
    <property type="molecule type" value="Genomic_DNA"/>
</dbReference>
<proteinExistence type="predicted"/>
<sequence>MPVETPRYKYSLLGSEVFSWLADRQMLDGEADSDVRLVADELVLPELRIARLWHTSASYRVHRESSTALLLLQIEGVMSIECDAWEAPAELSPGDVAILAVGGHSFRFSSGATTARYEVDYDLDGLPQSARDELTVGRIFHAPAREYRDAVAAASNAALNSGMDVKNAGFSDFAAGVRHLTTALLVQALESTSPLPMTPSSALYRSAMRVIAVKATDPEFDVELLAEAVSTSPRNLRHVFARAGASAKAALTAERVRIARTYLAKNASGGSFSQTEIARLSGFRDVRALRRAVTATGEQVPTRREDAATKEGAGASESVRSAPRRDTTSLPNVFTAREDSVQPDPLTSAVGAST</sequence>